<dbReference type="Pfam" id="PF10728">
    <property type="entry name" value="DUF2520"/>
    <property type="match status" value="1"/>
</dbReference>
<dbReference type="Gene3D" id="3.40.50.720">
    <property type="entry name" value="NAD(P)-binding Rossmann-like Domain"/>
    <property type="match status" value="1"/>
</dbReference>
<reference evidence="6" key="1">
    <citation type="submission" date="2016-04" db="EMBL/GenBank/DDBJ databases">
        <title>Complete Genome Sequences of Twelve Strains of a Stable Defined Moderately Diverse Mouse Microbiota 2 (sDMDMm2).</title>
        <authorList>
            <person name="Uchimura Y."/>
            <person name="Wyss M."/>
            <person name="Brugiroux S."/>
            <person name="Limenitakis J.P."/>
            <person name="Stecher B."/>
            <person name="McCoy K.D."/>
            <person name="Macpherson A.J."/>
        </authorList>
    </citation>
    <scope>NUCLEOTIDE SEQUENCE [LARGE SCALE GENOMIC DNA]</scope>
    <source>
        <strain evidence="6">YL27</strain>
    </source>
</reference>
<dbReference type="SUPFAM" id="SSF51735">
    <property type="entry name" value="NAD(P)-binding Rossmann-fold domains"/>
    <property type="match status" value="1"/>
</dbReference>
<dbReference type="InterPro" id="IPR008927">
    <property type="entry name" value="6-PGluconate_DH-like_C_sf"/>
</dbReference>
<dbReference type="InterPro" id="IPR037108">
    <property type="entry name" value="TM1727-like_C_sf"/>
</dbReference>
<sequence length="271" mass="29535">MGEGTYKRMEGTLTGQSSDDSVRIVLLGSGNVATHLAKVLAPNIVQIWSRNPRHAETLAHDIGAEAVENINDITLEADLYLISVSDDAIIPLAMQLKGRKGIWAHTSGSIPATALDGVGDAHGVFYPLQTFSRDVDVDMAQVPVFIEASTPEAAGKLKKTAAIFTSHIYDADSDRRRRLHIAAVFACNFANYMWLKADTLLHDEGLDIRVFAPLIEATLTKAMTTGPRDGQTGPARRGDRSVIASHESMLQGDDREIYSLLSDSILKYFNK</sequence>
<protein>
    <submittedName>
        <fullName evidence="5">DUF2520 domain-containing protein</fullName>
    </submittedName>
</protein>
<evidence type="ECO:0000259" key="2">
    <source>
        <dbReference type="Pfam" id="PF03807"/>
    </source>
</evidence>
<dbReference type="OrthoDB" id="9810755at2"/>
<dbReference type="Proteomes" id="UP000306630">
    <property type="component" value="Unassembled WGS sequence"/>
</dbReference>
<evidence type="ECO:0000259" key="3">
    <source>
        <dbReference type="Pfam" id="PF10728"/>
    </source>
</evidence>
<dbReference type="STRING" id="1796646.A4V02_09045"/>
<dbReference type="PANTHER" id="PTHR40459:SF1">
    <property type="entry name" value="CONSERVED HYPOTHETICAL ALANINE AND LEUCINE RICH PROTEIN"/>
    <property type="match status" value="1"/>
</dbReference>
<organism evidence="4 6">
    <name type="scientific">Muribaculum intestinale</name>
    <dbReference type="NCBI Taxonomy" id="1796646"/>
    <lineage>
        <taxon>Bacteria</taxon>
        <taxon>Pseudomonadati</taxon>
        <taxon>Bacteroidota</taxon>
        <taxon>Bacteroidia</taxon>
        <taxon>Bacteroidales</taxon>
        <taxon>Muribaculaceae</taxon>
        <taxon>Muribaculum</taxon>
    </lineage>
</organism>
<feature type="region of interest" description="Disordered" evidence="1">
    <location>
        <begin position="222"/>
        <end position="242"/>
    </location>
</feature>
<dbReference type="InterPro" id="IPR018931">
    <property type="entry name" value="DUF2520"/>
</dbReference>
<evidence type="ECO:0000313" key="7">
    <source>
        <dbReference type="Proteomes" id="UP000306630"/>
    </source>
</evidence>
<dbReference type="SUPFAM" id="SSF48179">
    <property type="entry name" value="6-phosphogluconate dehydrogenase C-terminal domain-like"/>
    <property type="match status" value="1"/>
</dbReference>
<evidence type="ECO:0000256" key="1">
    <source>
        <dbReference type="SAM" id="MobiDB-lite"/>
    </source>
</evidence>
<feature type="domain" description="DUF2520" evidence="3">
    <location>
        <begin position="142"/>
        <end position="264"/>
    </location>
</feature>
<dbReference type="Gene3D" id="1.10.1040.20">
    <property type="entry name" value="ProC-like, C-terminal domain"/>
    <property type="match status" value="1"/>
</dbReference>
<feature type="domain" description="Pyrroline-5-carboxylate reductase catalytic N-terminal" evidence="2">
    <location>
        <begin position="23"/>
        <end position="96"/>
    </location>
</feature>
<dbReference type="EMBL" id="CP015402">
    <property type="protein sequence ID" value="ANU63858.2"/>
    <property type="molecule type" value="Genomic_DNA"/>
</dbReference>
<dbReference type="EMBL" id="SRYD01000046">
    <property type="protein sequence ID" value="TGY71829.1"/>
    <property type="molecule type" value="Genomic_DNA"/>
</dbReference>
<accession>A0A1Z2XI05</accession>
<evidence type="ECO:0000313" key="4">
    <source>
        <dbReference type="EMBL" id="ANU63858.2"/>
    </source>
</evidence>
<dbReference type="Proteomes" id="UP000186351">
    <property type="component" value="Chromosome"/>
</dbReference>
<proteinExistence type="predicted"/>
<keyword evidence="6" id="KW-1185">Reference proteome</keyword>
<accession>A0A1B1SAP1</accession>
<name>A0A1B1SAP1_9BACT</name>
<dbReference type="InterPro" id="IPR028939">
    <property type="entry name" value="P5C_Rdtase_cat_N"/>
</dbReference>
<gene>
    <name evidence="4" type="ORF">A4V02_09045</name>
    <name evidence="5" type="ORF">E5333_10970</name>
</gene>
<dbReference type="AlphaFoldDB" id="A0A1B1SAP1"/>
<evidence type="ECO:0000313" key="6">
    <source>
        <dbReference type="Proteomes" id="UP000186351"/>
    </source>
</evidence>
<dbReference type="Pfam" id="PF03807">
    <property type="entry name" value="F420_oxidored"/>
    <property type="match status" value="1"/>
</dbReference>
<dbReference type="InterPro" id="IPR036291">
    <property type="entry name" value="NAD(P)-bd_dom_sf"/>
</dbReference>
<reference evidence="5 7" key="3">
    <citation type="submission" date="2019-04" db="EMBL/GenBank/DDBJ databases">
        <title>Microbes associate with the intestines of laboratory mice.</title>
        <authorList>
            <person name="Navarre W."/>
            <person name="Wong E."/>
            <person name="Huang K."/>
            <person name="Tropini C."/>
            <person name="Ng K."/>
            <person name="Yu B."/>
        </authorList>
    </citation>
    <scope>NUCLEOTIDE SEQUENCE [LARGE SCALE GENOMIC DNA]</scope>
    <source>
        <strain evidence="5 7">NM06_A21</strain>
    </source>
</reference>
<reference evidence="4" key="2">
    <citation type="submission" date="2017-04" db="EMBL/GenBank/DDBJ databases">
        <title>Complete Genome Sequences of Twelve Strains of a Stable Defined Moderately Diverse Mouse Microbiota 2 (sDMDMm2).</title>
        <authorList>
            <person name="Uchimura Y."/>
            <person name="Wyss M."/>
            <person name="Brugiroux S."/>
            <person name="Limenitakis J.P."/>
            <person name="Stecher B."/>
            <person name="McCoy K.D."/>
            <person name="Macpherson A.J."/>
        </authorList>
    </citation>
    <scope>NUCLEOTIDE SEQUENCE</scope>
    <source>
        <strain evidence="4">YL27</strain>
    </source>
</reference>
<evidence type="ECO:0000313" key="5">
    <source>
        <dbReference type="EMBL" id="TGY71829.1"/>
    </source>
</evidence>
<dbReference type="PANTHER" id="PTHR40459">
    <property type="entry name" value="CONSERVED HYPOTHETICAL ALANINE AND LEUCINE RICH PROTEIN"/>
    <property type="match status" value="1"/>
</dbReference>
<dbReference type="KEGG" id="pary:A4V02_09045"/>